<gene>
    <name evidence="1" type="ORF">PLEPLA_LOCUS38128</name>
</gene>
<dbReference type="Proteomes" id="UP001153269">
    <property type="component" value="Unassembled WGS sequence"/>
</dbReference>
<evidence type="ECO:0000313" key="1">
    <source>
        <dbReference type="EMBL" id="CAB1450439.1"/>
    </source>
</evidence>
<dbReference type="AlphaFoldDB" id="A0A9N7VI49"/>
<comment type="caution">
    <text evidence="1">The sequence shown here is derived from an EMBL/GenBank/DDBJ whole genome shotgun (WGS) entry which is preliminary data.</text>
</comment>
<protein>
    <submittedName>
        <fullName evidence="1">Uncharacterized protein</fullName>
    </submittedName>
</protein>
<organism evidence="1 2">
    <name type="scientific">Pleuronectes platessa</name>
    <name type="common">European plaice</name>
    <dbReference type="NCBI Taxonomy" id="8262"/>
    <lineage>
        <taxon>Eukaryota</taxon>
        <taxon>Metazoa</taxon>
        <taxon>Chordata</taxon>
        <taxon>Craniata</taxon>
        <taxon>Vertebrata</taxon>
        <taxon>Euteleostomi</taxon>
        <taxon>Actinopterygii</taxon>
        <taxon>Neopterygii</taxon>
        <taxon>Teleostei</taxon>
        <taxon>Neoteleostei</taxon>
        <taxon>Acanthomorphata</taxon>
        <taxon>Carangaria</taxon>
        <taxon>Pleuronectiformes</taxon>
        <taxon>Pleuronectoidei</taxon>
        <taxon>Pleuronectidae</taxon>
        <taxon>Pleuronectes</taxon>
    </lineage>
</organism>
<name>A0A9N7VI49_PLEPL</name>
<evidence type="ECO:0000313" key="2">
    <source>
        <dbReference type="Proteomes" id="UP001153269"/>
    </source>
</evidence>
<keyword evidence="2" id="KW-1185">Reference proteome</keyword>
<proteinExistence type="predicted"/>
<sequence length="101" mass="10667">MSAVSVGECPALVKIASPGSVCFSWFLSAETLPCLALDAFHMDPSLLICRLVFLICSQAPTDKQPLCSSASPESLTPTQDFPYRPCALTSSSTQSPANLSI</sequence>
<accession>A0A9N7VI49</accession>
<reference evidence="1" key="1">
    <citation type="submission" date="2020-03" db="EMBL/GenBank/DDBJ databases">
        <authorList>
            <person name="Weist P."/>
        </authorList>
    </citation>
    <scope>NUCLEOTIDE SEQUENCE</scope>
</reference>
<dbReference type="EMBL" id="CADEAL010004054">
    <property type="protein sequence ID" value="CAB1450439.1"/>
    <property type="molecule type" value="Genomic_DNA"/>
</dbReference>